<comment type="caution">
    <text evidence="2">The sequence shown here is derived from an EMBL/GenBank/DDBJ whole genome shotgun (WGS) entry which is preliminary data.</text>
</comment>
<dbReference type="EMBL" id="JAHLFV010000081">
    <property type="protein sequence ID" value="MBU3849622.1"/>
    <property type="molecule type" value="Genomic_DNA"/>
</dbReference>
<dbReference type="Proteomes" id="UP000823914">
    <property type="component" value="Unassembled WGS sequence"/>
</dbReference>
<evidence type="ECO:0000313" key="3">
    <source>
        <dbReference type="Proteomes" id="UP000823914"/>
    </source>
</evidence>
<dbReference type="SUPFAM" id="SSF53335">
    <property type="entry name" value="S-adenosyl-L-methionine-dependent methyltransferases"/>
    <property type="match status" value="1"/>
</dbReference>
<dbReference type="PANTHER" id="PTHR13369">
    <property type="match status" value="1"/>
</dbReference>
<dbReference type="PANTHER" id="PTHR13369:SF3">
    <property type="entry name" value="METHYLTRANSFERASE DOMAIN-CONTAINING PROTEIN"/>
    <property type="match status" value="1"/>
</dbReference>
<evidence type="ECO:0000259" key="1">
    <source>
        <dbReference type="Pfam" id="PF13679"/>
    </source>
</evidence>
<gene>
    <name evidence="2" type="ORF">IAA16_03555</name>
</gene>
<dbReference type="Pfam" id="PF13679">
    <property type="entry name" value="Methyltransf_32"/>
    <property type="match status" value="1"/>
</dbReference>
<keyword evidence="2" id="KW-0808">Transferase</keyword>
<dbReference type="Gene3D" id="3.40.50.150">
    <property type="entry name" value="Vaccinia Virus protein VP39"/>
    <property type="match status" value="1"/>
</dbReference>
<feature type="domain" description="Methyltransferase" evidence="1">
    <location>
        <begin position="13"/>
        <end position="161"/>
    </location>
</feature>
<dbReference type="AlphaFoldDB" id="A0A9E2L1A9"/>
<dbReference type="GO" id="GO:0032259">
    <property type="term" value="P:methylation"/>
    <property type="evidence" value="ECO:0007669"/>
    <property type="project" value="UniProtKB-KW"/>
</dbReference>
<accession>A0A9E2L1A9</accession>
<keyword evidence="2" id="KW-0489">Methyltransferase</keyword>
<dbReference type="GO" id="GO:0008168">
    <property type="term" value="F:methyltransferase activity"/>
    <property type="evidence" value="ECO:0007669"/>
    <property type="project" value="UniProtKB-KW"/>
</dbReference>
<reference evidence="2" key="1">
    <citation type="journal article" date="2021" name="PeerJ">
        <title>Extensive microbial diversity within the chicken gut microbiome revealed by metagenomics and culture.</title>
        <authorList>
            <person name="Gilroy R."/>
            <person name="Ravi A."/>
            <person name="Getino M."/>
            <person name="Pursley I."/>
            <person name="Horton D.L."/>
            <person name="Alikhan N.F."/>
            <person name="Baker D."/>
            <person name="Gharbi K."/>
            <person name="Hall N."/>
            <person name="Watson M."/>
            <person name="Adriaenssens E.M."/>
            <person name="Foster-Nyarko E."/>
            <person name="Jarju S."/>
            <person name="Secka A."/>
            <person name="Antonio M."/>
            <person name="Oren A."/>
            <person name="Chaudhuri R.R."/>
            <person name="La Ragione R."/>
            <person name="Hildebrand F."/>
            <person name="Pallen M.J."/>
        </authorList>
    </citation>
    <scope>NUCLEOTIDE SEQUENCE</scope>
    <source>
        <strain evidence="2">Gambia15-2214</strain>
    </source>
</reference>
<proteinExistence type="predicted"/>
<dbReference type="GO" id="GO:0005737">
    <property type="term" value="C:cytoplasm"/>
    <property type="evidence" value="ECO:0007669"/>
    <property type="project" value="TreeGrafter"/>
</dbReference>
<dbReference type="CDD" id="cd02440">
    <property type="entry name" value="AdoMet_MTases"/>
    <property type="match status" value="1"/>
</dbReference>
<reference evidence="2" key="2">
    <citation type="submission" date="2021-04" db="EMBL/GenBank/DDBJ databases">
        <authorList>
            <person name="Gilroy R."/>
        </authorList>
    </citation>
    <scope>NUCLEOTIDE SEQUENCE</scope>
    <source>
        <strain evidence="2">Gambia15-2214</strain>
    </source>
</reference>
<protein>
    <submittedName>
        <fullName evidence="2">SAM-dependent methyltransferase</fullName>
    </submittedName>
</protein>
<sequence length="266" mass="30300">MNDVGKVIQAKYDKFRQINRFLEYINDVIPSVINQREEPTENEPLEIIDFGCGKSYLTFAVHYLFTEIKKIPVRIVGLDLKEEVIKECNKIADKLGCKGLQFFVGDIAKYHNKRTARSPVDMIITLHACDTATDYALFFGIQSGARSILSVPCCQHELNNQVRFNKEVSVAPLLRYGLIKERFASLLTDALRGEILESMGYKVQMLEFIDMSHTPKNILIRAVKKQGEPCSLDQLKKNSLKVENSLLYKELHLDLTLVKLLDCSPS</sequence>
<dbReference type="InterPro" id="IPR025714">
    <property type="entry name" value="Methyltranfer_dom"/>
</dbReference>
<evidence type="ECO:0000313" key="2">
    <source>
        <dbReference type="EMBL" id="MBU3849622.1"/>
    </source>
</evidence>
<name>A0A9E2L1A9_9SPIR</name>
<dbReference type="InterPro" id="IPR029063">
    <property type="entry name" value="SAM-dependent_MTases_sf"/>
</dbReference>
<organism evidence="2 3">
    <name type="scientific">Candidatus Treponema excrementipullorum</name>
    <dbReference type="NCBI Taxonomy" id="2838768"/>
    <lineage>
        <taxon>Bacteria</taxon>
        <taxon>Pseudomonadati</taxon>
        <taxon>Spirochaetota</taxon>
        <taxon>Spirochaetia</taxon>
        <taxon>Spirochaetales</taxon>
        <taxon>Treponemataceae</taxon>
        <taxon>Treponema</taxon>
    </lineage>
</organism>